<sequence length="210" mass="24508">MTNDEGGSITPENRIKQLEERLVEESDRLEKLYVAYRKVEQELEEKNAIIDVLEKEAIDKEIEREGMETLLSDKDSRIHEMEMDGAKSSTRIKHLEPKLEKTEEMYTREKARLGRVFEVAEELDEALQTAQVELTARDDWYVQHMQLFENLNQAIQTRYEMIDSAIEKSAEFAKKQDTFKSRMDEALDAAEEAVAHAQEMSEEMPEESED</sequence>
<dbReference type="EMBL" id="KP211811">
    <property type="protein sequence ID" value="ANV79029.1"/>
    <property type="molecule type" value="Genomic_DNA"/>
</dbReference>
<evidence type="ECO:0000256" key="1">
    <source>
        <dbReference type="SAM" id="Coils"/>
    </source>
</evidence>
<protein>
    <submittedName>
        <fullName evidence="3">Uncharacterized protein</fullName>
    </submittedName>
</protein>
<keyword evidence="1" id="KW-0175">Coiled coil</keyword>
<proteinExistence type="predicted"/>
<evidence type="ECO:0000256" key="2">
    <source>
        <dbReference type="SAM" id="MobiDB-lite"/>
    </source>
</evidence>
<name>A0A1B1T9R6_9ARCH</name>
<reference evidence="3" key="1">
    <citation type="submission" date="2014-11" db="EMBL/GenBank/DDBJ databases">
        <authorList>
            <person name="Zhu J."/>
            <person name="Qi W."/>
            <person name="Song R."/>
        </authorList>
    </citation>
    <scope>NUCLEOTIDE SEQUENCE</scope>
</reference>
<reference evidence="3" key="2">
    <citation type="journal article" date="2015" name="ISME J.">
        <title>A new class of marine Euryarchaeota group II from the Mediterranean deep chlorophyll maximum.</title>
        <authorList>
            <person name="Martin-Cuadrado A.B."/>
            <person name="Garcia-Heredia I."/>
            <person name="Molto A.G."/>
            <person name="Lopez-Ubeda R."/>
            <person name="Kimes N."/>
            <person name="Lopez-Garcia P."/>
            <person name="Moreira D."/>
            <person name="Rodriguez-Valera F."/>
        </authorList>
    </citation>
    <scope>NUCLEOTIDE SEQUENCE</scope>
</reference>
<feature type="coiled-coil region" evidence="1">
    <location>
        <begin position="15"/>
        <end position="63"/>
    </location>
</feature>
<feature type="compositionally biased region" description="Acidic residues" evidence="2">
    <location>
        <begin position="200"/>
        <end position="210"/>
    </location>
</feature>
<evidence type="ECO:0000313" key="3">
    <source>
        <dbReference type="EMBL" id="ANV79029.1"/>
    </source>
</evidence>
<organism evidence="3">
    <name type="scientific">uncultured Poseidoniia archaeon</name>
    <dbReference type="NCBI Taxonomy" id="1697135"/>
    <lineage>
        <taxon>Archaea</taxon>
        <taxon>Methanobacteriati</taxon>
        <taxon>Thermoplasmatota</taxon>
        <taxon>Candidatus Poseidoniia</taxon>
        <taxon>environmental samples</taxon>
    </lineage>
</organism>
<feature type="region of interest" description="Disordered" evidence="2">
    <location>
        <begin position="190"/>
        <end position="210"/>
    </location>
</feature>
<accession>A0A1B1T9R6</accession>
<dbReference type="AlphaFoldDB" id="A0A1B1T9R6"/>